<feature type="compositionally biased region" description="Polar residues" evidence="1">
    <location>
        <begin position="612"/>
        <end position="627"/>
    </location>
</feature>
<feature type="region of interest" description="Disordered" evidence="1">
    <location>
        <begin position="352"/>
        <end position="403"/>
    </location>
</feature>
<protein>
    <recommendedName>
        <fullName evidence="6">DUF4378 domain-containing protein</fullName>
    </recommendedName>
</protein>
<keyword evidence="5" id="KW-1185">Reference proteome</keyword>
<feature type="compositionally biased region" description="Polar residues" evidence="1">
    <location>
        <begin position="258"/>
        <end position="275"/>
    </location>
</feature>
<feature type="compositionally biased region" description="Polar residues" evidence="1">
    <location>
        <begin position="699"/>
        <end position="708"/>
    </location>
</feature>
<feature type="compositionally biased region" description="Low complexity" evidence="1">
    <location>
        <begin position="634"/>
        <end position="643"/>
    </location>
</feature>
<dbReference type="Proteomes" id="UP001202328">
    <property type="component" value="Unassembled WGS sequence"/>
</dbReference>
<dbReference type="InterPro" id="IPR032795">
    <property type="entry name" value="DUF3741-assoc"/>
</dbReference>
<evidence type="ECO:0000259" key="2">
    <source>
        <dbReference type="Pfam" id="PF14309"/>
    </source>
</evidence>
<feature type="compositionally biased region" description="Basic and acidic residues" evidence="1">
    <location>
        <begin position="228"/>
        <end position="241"/>
    </location>
</feature>
<dbReference type="PANTHER" id="PTHR31680:SF4">
    <property type="entry name" value="LONGIFOLIA PROTEIN"/>
    <property type="match status" value="1"/>
</dbReference>
<reference evidence="4" key="1">
    <citation type="submission" date="2022-04" db="EMBL/GenBank/DDBJ databases">
        <title>A functionally conserved STORR gene fusion in Papaver species that diverged 16.8 million years ago.</title>
        <authorList>
            <person name="Catania T."/>
        </authorList>
    </citation>
    <scope>NUCLEOTIDE SEQUENCE</scope>
    <source>
        <strain evidence="4">S-188037</strain>
    </source>
</reference>
<feature type="region of interest" description="Disordered" evidence="1">
    <location>
        <begin position="584"/>
        <end position="708"/>
    </location>
</feature>
<name>A0AAD4T0W5_9MAGN</name>
<feature type="compositionally biased region" description="Polar residues" evidence="1">
    <location>
        <begin position="116"/>
        <end position="139"/>
    </location>
</feature>
<organism evidence="4 5">
    <name type="scientific">Papaver atlanticum</name>
    <dbReference type="NCBI Taxonomy" id="357466"/>
    <lineage>
        <taxon>Eukaryota</taxon>
        <taxon>Viridiplantae</taxon>
        <taxon>Streptophyta</taxon>
        <taxon>Embryophyta</taxon>
        <taxon>Tracheophyta</taxon>
        <taxon>Spermatophyta</taxon>
        <taxon>Magnoliopsida</taxon>
        <taxon>Ranunculales</taxon>
        <taxon>Papaveraceae</taxon>
        <taxon>Papaveroideae</taxon>
        <taxon>Papaver</taxon>
    </lineage>
</organism>
<dbReference type="EMBL" id="JAJJMB010007553">
    <property type="protein sequence ID" value="KAI3929855.1"/>
    <property type="molecule type" value="Genomic_DNA"/>
</dbReference>
<sequence length="1079" mass="120152">MSAKLLQALTEDSSDLQKQIGCMTGIFQIFDRQNNVVTARRITNHSHSRILTDHSHLNNGNRGGDTDNGRYFSSSVTGRQRVPAESSRTSISSSSSSSSFSSVNCKNVVRTEIPRQGNNFSETSSKQLRNAQQNASPQLRQPALDFRDAVKDSIYKEACAVPAKTMTKEESMNRVGKHRNAIRPFQLSESVDGSYKIGNYGMSGVPADFSESLRLLSRLREGQGSFNDTKEPPRSSYEGRHGSSFVVPKDAPRFSYDGQETSRTTFESRGSFKSNTKFKEHPRLSLDSSECSMKRSNSCPNSNSNVMMDLQRDSGTSQIAQRPLQEAGMHVKQHSNVVAKLMGLELMPTSQITTESQWSTKAYPNRDIDSFSRPSECKPNSRAPCSPRSLFKEPTSPRSRNPNFIMKPISSSLFPIEPAPWRQLDGTRGVQRPAGRNLGNPTSSSLTSPSVYGNIERRLRELEYTQLDGDLRTLEHMLDTMQENELYETQREEDQASNFELEINYNKLNHSDIDQSFRLINRRNPENSRPVAAISRPSSPAKSPIVIMKPAKSARTLVNKVDGISTAQNLVNGDSADCRKGALNGRVAKNLRPKVNQPVRGRDSDNGKKANAMTSNSAKTSTRSQQLPREKTLSSTRSSGSASPKIYQKKPQPERQARPPVPSSDLSTTKNQSVRKSGSSSGKRRTKSPNMRQVDDNTSKISNETRSLSYQGDEVSLCSDSNFSSASQMDIEVTSADRSGEVNTMFIQQDSLSPSAKVPNNFSSPIEQKKQSYMVSEDAQLAELTAATPEQPSPVSVLDASFYRDDLSSPDEKTQNPDEYPVEEQNPTDLDHLHRGRKKLENVEHLVQKLRRLNSTHDESKTDYIASLCENSNPDHRYVSEILLASGLLLGDLESGLMSLQPHPSGHPINPDLFYVLEQTKTSNKYLTGTEKSCEENAVASNAHQQEKLHRKLIFNSVNEILEHKLDSVGPLLNPWLQSNKLAGRTLNAQQLLRDLCSEIEKLVQGSESSECDFGDDFLRNILFKDVVSVSQKWSVSNGEVSGVVLDVEKLMFKDLIDEIVNGEIIARQSRRCRQLFAM</sequence>
<feature type="compositionally biased region" description="Basic and acidic residues" evidence="1">
    <location>
        <begin position="805"/>
        <end position="816"/>
    </location>
</feature>
<dbReference type="Pfam" id="PF14309">
    <property type="entry name" value="DUF4378"/>
    <property type="match status" value="1"/>
</dbReference>
<dbReference type="Pfam" id="PF14383">
    <property type="entry name" value="VARLMGL"/>
    <property type="match status" value="1"/>
</dbReference>
<comment type="caution">
    <text evidence="4">The sequence shown here is derived from an EMBL/GenBank/DDBJ whole genome shotgun (WGS) entry which is preliminary data.</text>
</comment>
<dbReference type="GO" id="GO:0051513">
    <property type="term" value="P:regulation of monopolar cell growth"/>
    <property type="evidence" value="ECO:0007669"/>
    <property type="project" value="InterPro"/>
</dbReference>
<dbReference type="PANTHER" id="PTHR31680">
    <property type="entry name" value="LONGIFOLIA PROTEIN"/>
    <property type="match status" value="1"/>
</dbReference>
<feature type="compositionally biased region" description="Polar residues" evidence="1">
    <location>
        <begin position="439"/>
        <end position="450"/>
    </location>
</feature>
<feature type="compositionally biased region" description="Polar residues" evidence="1">
    <location>
        <begin position="352"/>
        <end position="362"/>
    </location>
</feature>
<dbReference type="InterPro" id="IPR025486">
    <property type="entry name" value="DUF4378"/>
</dbReference>
<feature type="compositionally biased region" description="Low complexity" evidence="1">
    <location>
        <begin position="86"/>
        <end position="102"/>
    </location>
</feature>
<feature type="compositionally biased region" description="Polar residues" evidence="1">
    <location>
        <begin position="286"/>
        <end position="305"/>
    </location>
</feature>
<proteinExistence type="predicted"/>
<evidence type="ECO:0000313" key="4">
    <source>
        <dbReference type="EMBL" id="KAI3929855.1"/>
    </source>
</evidence>
<feature type="region of interest" description="Disordered" evidence="1">
    <location>
        <begin position="805"/>
        <end position="830"/>
    </location>
</feature>
<evidence type="ECO:0000313" key="5">
    <source>
        <dbReference type="Proteomes" id="UP001202328"/>
    </source>
</evidence>
<evidence type="ECO:0000256" key="1">
    <source>
        <dbReference type="SAM" id="MobiDB-lite"/>
    </source>
</evidence>
<feature type="region of interest" description="Disordered" evidence="1">
    <location>
        <begin position="50"/>
        <end position="143"/>
    </location>
</feature>
<feature type="domain" description="DUF4378" evidence="2">
    <location>
        <begin position="875"/>
        <end position="1059"/>
    </location>
</feature>
<dbReference type="AlphaFoldDB" id="A0AAD4T0W5"/>
<accession>A0AAD4T0W5</accession>
<dbReference type="InterPro" id="IPR033334">
    <property type="entry name" value="LNG1/2"/>
</dbReference>
<feature type="region of interest" description="Disordered" evidence="1">
    <location>
        <begin position="423"/>
        <end position="450"/>
    </location>
</feature>
<evidence type="ECO:0000259" key="3">
    <source>
        <dbReference type="Pfam" id="PF14383"/>
    </source>
</evidence>
<feature type="region of interest" description="Disordered" evidence="1">
    <location>
        <begin position="220"/>
        <end position="305"/>
    </location>
</feature>
<gene>
    <name evidence="4" type="ORF">MKW98_004009</name>
</gene>
<feature type="domain" description="DUF3741" evidence="3">
    <location>
        <begin position="336"/>
        <end position="352"/>
    </location>
</feature>
<evidence type="ECO:0008006" key="6">
    <source>
        <dbReference type="Google" id="ProtNLM"/>
    </source>
</evidence>